<feature type="domain" description="Histidine kinase" evidence="12">
    <location>
        <begin position="1522"/>
        <end position="1720"/>
    </location>
</feature>
<dbReference type="InterPro" id="IPR004105">
    <property type="entry name" value="CheA-like_dim"/>
</dbReference>
<dbReference type="SUPFAM" id="SSF47226">
    <property type="entry name" value="Histidine-containing phosphotransfer domain, HPT domain"/>
    <property type="match status" value="5"/>
</dbReference>
<dbReference type="InterPro" id="IPR004358">
    <property type="entry name" value="Sig_transdc_His_kin-like_C"/>
</dbReference>
<dbReference type="PROSITE" id="PS50109">
    <property type="entry name" value="HIS_KIN"/>
    <property type="match status" value="1"/>
</dbReference>
<feature type="modified residue" description="Phosphohistidine" evidence="9">
    <location>
        <position position="1307"/>
    </location>
</feature>
<dbReference type="Pfam" id="PF00072">
    <property type="entry name" value="Response_reg"/>
    <property type="match status" value="1"/>
</dbReference>
<accession>A0A840MPB6</accession>
<dbReference type="InterPro" id="IPR008207">
    <property type="entry name" value="Sig_transdc_His_kin_Hpt_dom"/>
</dbReference>
<dbReference type="PANTHER" id="PTHR43395:SF8">
    <property type="entry name" value="HISTIDINE KINASE"/>
    <property type="match status" value="1"/>
</dbReference>
<keyword evidence="11" id="KW-0175">Coiled coil</keyword>
<keyword evidence="6 16" id="KW-0418">Kinase</keyword>
<evidence type="ECO:0000259" key="12">
    <source>
        <dbReference type="PROSITE" id="PS50109"/>
    </source>
</evidence>
<evidence type="ECO:0000256" key="9">
    <source>
        <dbReference type="PROSITE-ProRule" id="PRU00110"/>
    </source>
</evidence>
<dbReference type="SUPFAM" id="SSF55874">
    <property type="entry name" value="ATPase domain of HSP90 chaperone/DNA topoisomerase II/histidine kinase"/>
    <property type="match status" value="1"/>
</dbReference>
<dbReference type="Pfam" id="PF01584">
    <property type="entry name" value="CheW"/>
    <property type="match status" value="1"/>
</dbReference>
<evidence type="ECO:0000259" key="15">
    <source>
        <dbReference type="PROSITE" id="PS50894"/>
    </source>
</evidence>
<dbReference type="PROSITE" id="PS50851">
    <property type="entry name" value="CHEW"/>
    <property type="match status" value="1"/>
</dbReference>
<feature type="modified residue" description="Phosphohistidine" evidence="9">
    <location>
        <position position="51"/>
    </location>
</feature>
<evidence type="ECO:0000259" key="13">
    <source>
        <dbReference type="PROSITE" id="PS50110"/>
    </source>
</evidence>
<dbReference type="GO" id="GO:0005737">
    <property type="term" value="C:cytoplasm"/>
    <property type="evidence" value="ECO:0007669"/>
    <property type="project" value="InterPro"/>
</dbReference>
<dbReference type="Gene3D" id="2.30.30.40">
    <property type="entry name" value="SH3 Domains"/>
    <property type="match status" value="1"/>
</dbReference>
<evidence type="ECO:0000256" key="11">
    <source>
        <dbReference type="SAM" id="Coils"/>
    </source>
</evidence>
<feature type="modified residue" description="Phosphohistidine" evidence="9">
    <location>
        <position position="724"/>
    </location>
</feature>
<dbReference type="InterPro" id="IPR051315">
    <property type="entry name" value="Bact_Chemotaxis_CheA"/>
</dbReference>
<dbReference type="Pfam" id="PF01627">
    <property type="entry name" value="Hpt"/>
    <property type="match status" value="4"/>
</dbReference>
<evidence type="ECO:0000256" key="4">
    <source>
        <dbReference type="ARBA" id="ARBA00022553"/>
    </source>
</evidence>
<reference evidence="16 17" key="1">
    <citation type="submission" date="2020-08" db="EMBL/GenBank/DDBJ databases">
        <title>Genomic Encyclopedia of Type Strains, Phase IV (KMG-IV): sequencing the most valuable type-strain genomes for metagenomic binning, comparative biology and taxonomic classification.</title>
        <authorList>
            <person name="Goeker M."/>
        </authorList>
    </citation>
    <scope>NUCLEOTIDE SEQUENCE [LARGE SCALE GENOMIC DNA]</scope>
    <source>
        <strain evidence="16 17">DSM 27165</strain>
    </source>
</reference>
<organism evidence="16 17">
    <name type="scientific">Chitinivorax tropicus</name>
    <dbReference type="NCBI Taxonomy" id="714531"/>
    <lineage>
        <taxon>Bacteria</taxon>
        <taxon>Pseudomonadati</taxon>
        <taxon>Pseudomonadota</taxon>
        <taxon>Betaproteobacteria</taxon>
        <taxon>Chitinivorax</taxon>
    </lineage>
</organism>
<dbReference type="Pfam" id="PF26379">
    <property type="entry name" value="FimL_2nd"/>
    <property type="match status" value="1"/>
</dbReference>
<feature type="coiled-coil region" evidence="11">
    <location>
        <begin position="581"/>
        <end position="628"/>
    </location>
</feature>
<evidence type="ECO:0000256" key="2">
    <source>
        <dbReference type="ARBA" id="ARBA00012438"/>
    </source>
</evidence>
<evidence type="ECO:0000256" key="3">
    <source>
        <dbReference type="ARBA" id="ARBA00021495"/>
    </source>
</evidence>
<evidence type="ECO:0000259" key="14">
    <source>
        <dbReference type="PROSITE" id="PS50851"/>
    </source>
</evidence>
<dbReference type="InterPro" id="IPR003594">
    <property type="entry name" value="HATPase_dom"/>
</dbReference>
<dbReference type="Proteomes" id="UP000575898">
    <property type="component" value="Unassembled WGS sequence"/>
</dbReference>
<dbReference type="FunFam" id="3.30.565.10:FF:000016">
    <property type="entry name" value="Chemotaxis protein CheA, putative"/>
    <property type="match status" value="1"/>
</dbReference>
<evidence type="ECO:0000256" key="8">
    <source>
        <dbReference type="ARBA" id="ARBA00035100"/>
    </source>
</evidence>
<dbReference type="InterPro" id="IPR058661">
    <property type="entry name" value="FimL_2nd"/>
</dbReference>
<feature type="domain" description="HPt" evidence="15">
    <location>
        <begin position="677"/>
        <end position="784"/>
    </location>
</feature>
<name>A0A840MPB6_9PROT</name>
<proteinExistence type="predicted"/>
<evidence type="ECO:0000256" key="6">
    <source>
        <dbReference type="ARBA" id="ARBA00022777"/>
    </source>
</evidence>
<feature type="domain" description="CheW-like" evidence="14">
    <location>
        <begin position="1722"/>
        <end position="1857"/>
    </location>
</feature>
<comment type="function">
    <text evidence="8">Involved in the transmission of sensory signals from the chemoreceptors to the flagellar motors. CheA is autophosphorylated; it can transfer its phosphate group to either CheB or CheY.</text>
</comment>
<evidence type="ECO:0000256" key="5">
    <source>
        <dbReference type="ARBA" id="ARBA00022679"/>
    </source>
</evidence>
<dbReference type="Gene3D" id="3.40.50.2300">
    <property type="match status" value="1"/>
</dbReference>
<dbReference type="InterPro" id="IPR002545">
    <property type="entry name" value="CheW-lke_dom"/>
</dbReference>
<keyword evidence="17" id="KW-1185">Reference proteome</keyword>
<dbReference type="GO" id="GO:0000155">
    <property type="term" value="F:phosphorelay sensor kinase activity"/>
    <property type="evidence" value="ECO:0007669"/>
    <property type="project" value="InterPro"/>
</dbReference>
<feature type="domain" description="HPt" evidence="15">
    <location>
        <begin position="11"/>
        <end position="108"/>
    </location>
</feature>
<feature type="coiled-coil region" evidence="11">
    <location>
        <begin position="1422"/>
        <end position="1456"/>
    </location>
</feature>
<feature type="domain" description="Response regulatory" evidence="13">
    <location>
        <begin position="1884"/>
        <end position="2000"/>
    </location>
</feature>
<dbReference type="CDD" id="cd00088">
    <property type="entry name" value="HPT"/>
    <property type="match status" value="2"/>
</dbReference>
<keyword evidence="4 10" id="KW-0597">Phosphoprotein</keyword>
<dbReference type="EC" id="2.7.13.3" evidence="2"/>
<dbReference type="SMART" id="SM00260">
    <property type="entry name" value="CheW"/>
    <property type="match status" value="1"/>
</dbReference>
<dbReference type="CDD" id="cd17546">
    <property type="entry name" value="REC_hyHK_CKI1_RcsC-like"/>
    <property type="match status" value="1"/>
</dbReference>
<dbReference type="PROSITE" id="PS50110">
    <property type="entry name" value="RESPONSE_REGULATORY"/>
    <property type="match status" value="1"/>
</dbReference>
<protein>
    <recommendedName>
        <fullName evidence="3">Chemotaxis protein CheA</fullName>
        <ecNumber evidence="2">2.7.13.3</ecNumber>
    </recommendedName>
</protein>
<dbReference type="SMART" id="SM01231">
    <property type="entry name" value="H-kinase_dim"/>
    <property type="match status" value="1"/>
</dbReference>
<dbReference type="SMART" id="SM00448">
    <property type="entry name" value="REC"/>
    <property type="match status" value="1"/>
</dbReference>
<sequence length="2008" mass="219891">MRVHSEFDVGSLVWVKAEIDQALERAKTCLEQFKASPADTSQLKFGRTHLHQVTGALQMVGLDGVARVSEEMELALSAIEKGEVEQVDDVLDALSATVDGCARYLEALMNGAPDLPLRLYPEYERIKLARGLTKVSPSDLFFPNLDVFSLPANAKPLADTELPALVKAQRTRYELGLLKWLRGGEDGLAIMAQTLRAIEAAVRSPRQRTFWWTAAGLVEAIANKAVNIDYVAKQLFARINIQLRRLAEGSQTVADRLQRDILYYLARSNEATDTLKKIRQSFALDELIPTETVAESSADAARQKAARAMRDLLAQAKEAWARAAGGQADKLTQVSETLANLTNKAQAFDVEGLEAFLQNLQSAVNSVQSNPVSEAAALDVATAFLLLDALCEHPVSPAHELPGQLSAMSARLDALARTGKLDDSLPALPQLDELARDAQAKMLQSQLMHEIQVNLQHIEQGLDAFFRDASKHTELASLQPYFRQIQGALAITELNDAAELLAWSQETTARYQAPDAELIPAELEMLAEVLSALGFYVEATQSDRANREEILRPILRKLRGETDVAEPEPVEMAPAPESTVELEVDQQKQQAQELLEVLRDNPEDQAAQEQLKATLQTLQQNADLIADNALGQQSAAALSALKEAEGKPIEALVATVSEMVGDKPAAEASPRPAPVSDEAVDQELLEVYLEEAVDVLANIRSNLAIIEASPRDKEALTVIRRGYHTLKGSGRMVGLNHLGEVAWSVEQVMNKVLQDDWPVTPGVLRLINLSHDGFVTWIDELRDKGSASIEASQIFNMAEALKRGEEPAEVASPVVEPVAAPSADKVVADEISLELPTLDLEPADVVAKSAPVLDVPVVPPVAVNIEPAEDVDLHIGDVVISSVLFDIFTNEAVRYLATLNEQQAQLRANPHQAVSDRFLHAAHTLCGICRTAGFQDMGELGHGLELCIQGQMKAPERLEATDINAFADAIAQLDVMFLTINAKLAPAAAPELVQRLEEISTRLRAVEDVHLEEDAELAPLPMLDEIKLDLPPLAESDVPALEADAEHEISLSLDESGTDVGMPIAEPVALDALSEDAMLSIDLPEVEALDQDHHLVEEPIELATPEMTPVAMVEVPAADIPVLDLESELPIVTVDAEPATVAAAELDAPTLSFDEPEISVEAVESSSIAVDQAEDIPVLDVPVIDLDETPSEQVSPVADLDAAVSNELAVDVVEVEPEPVVAPVIEVPAQPAVSVPTFNTAATAVATATEEAPEVSYSVQDDIDEQLLPVFIEEVNDLQPQISKVLRDWRADPAAYEMSKALQRLLHTLKGSARMTGAMRLGEATHNLETKVIALQDTAPGHDDFDDFESQWDHVNELIDALQGKPVAETVVEATAPAASNLSVPTMPMGLVDAEAAKSTLRVRADLVDRLVNQAGEVAIARSRMEAEMQALKQSLLDLTDNVTRLRTQLREIEIQAESQMASRMSHIQTDNEFDPLEFDRFTRLQELTRFMAESVNDVATIQHNLLKNLDETDAALLQQGRMTKDLQQELMRIRMVPFSSVNERLYRIVRQTGKEVGKKVNLEIRGGRVEIDRSMLEKMTSPFEHMLRNAIDHGLESRERRIDAGKPEVGEISLSLKQEGNELVLVLADDGSGLNLQRIREKAIGKGLIAADQVLSDEEAMYLIFEPGFSTAESLSQLSGRGIGLDVVKNEISDLGGRIQLDSEVGKGTRFTIHLPLTLAVTQTILVTAAGRKYAIPSVMVEQVQELKLGDLERLYEQKKVVWLGNEYPFTYLPRLLGNRDHQPEAKRYSTVVLLRSGSQRIALHVDDLVRNQEVVVKNIGPQLARVPGIAGATVLGNGDIVLILNPLLLLNRMESARTLQQAQADDQAPTQQQADSLAMVPVVMVVDDSLTVRKITGRLLAREGFQVTTAKDGVDALQQIQDVMPDVMLVDIEMPRMDGFELTRHIRSDEKTRHVPIIMITSRTAEKHRNYATELGVNVYLGKPYQEDELLGHIERFVEHKKARQV</sequence>
<feature type="modified residue" description="Phosphohistidine" evidence="9">
    <location>
        <position position="923"/>
    </location>
</feature>
<dbReference type="Gene3D" id="3.30.565.10">
    <property type="entry name" value="Histidine kinase-like ATPase, C-terminal domain"/>
    <property type="match status" value="1"/>
</dbReference>
<evidence type="ECO:0000313" key="17">
    <source>
        <dbReference type="Proteomes" id="UP000575898"/>
    </source>
</evidence>
<dbReference type="InterPro" id="IPR036641">
    <property type="entry name" value="HPT_dom_sf"/>
</dbReference>
<evidence type="ECO:0000313" key="16">
    <source>
        <dbReference type="EMBL" id="MBB5018023.1"/>
    </source>
</evidence>
<dbReference type="Pfam" id="PF02518">
    <property type="entry name" value="HATPase_c"/>
    <property type="match status" value="1"/>
</dbReference>
<dbReference type="Gene3D" id="1.20.120.160">
    <property type="entry name" value="HPT domain"/>
    <property type="match status" value="4"/>
</dbReference>
<gene>
    <name evidence="16" type="ORF">HNQ59_001308</name>
</gene>
<evidence type="ECO:0000256" key="1">
    <source>
        <dbReference type="ARBA" id="ARBA00000085"/>
    </source>
</evidence>
<dbReference type="SUPFAM" id="SSF52172">
    <property type="entry name" value="CheY-like"/>
    <property type="match status" value="1"/>
</dbReference>
<dbReference type="Pfam" id="PF02895">
    <property type="entry name" value="H-kinase_dim"/>
    <property type="match status" value="1"/>
</dbReference>
<dbReference type="PROSITE" id="PS50894">
    <property type="entry name" value="HPT"/>
    <property type="match status" value="4"/>
</dbReference>
<dbReference type="InterPro" id="IPR001789">
    <property type="entry name" value="Sig_transdc_resp-reg_receiver"/>
</dbReference>
<keyword evidence="7" id="KW-0902">Two-component regulatory system</keyword>
<feature type="domain" description="HPt" evidence="15">
    <location>
        <begin position="877"/>
        <end position="987"/>
    </location>
</feature>
<comment type="caution">
    <text evidence="16">The sequence shown here is derived from an EMBL/GenBank/DDBJ whole genome shotgun (WGS) entry which is preliminary data.</text>
</comment>
<feature type="modified residue" description="4-aspartylphosphate" evidence="10">
    <location>
        <position position="1933"/>
    </location>
</feature>
<dbReference type="EMBL" id="JACHHY010000006">
    <property type="protein sequence ID" value="MBB5018023.1"/>
    <property type="molecule type" value="Genomic_DNA"/>
</dbReference>
<dbReference type="InterPro" id="IPR036061">
    <property type="entry name" value="CheW-like_dom_sf"/>
</dbReference>
<dbReference type="SUPFAM" id="SSF50341">
    <property type="entry name" value="CheW-like"/>
    <property type="match status" value="1"/>
</dbReference>
<evidence type="ECO:0000256" key="10">
    <source>
        <dbReference type="PROSITE-ProRule" id="PRU00169"/>
    </source>
</evidence>
<dbReference type="RefSeq" id="WP_184036670.1">
    <property type="nucleotide sequence ID" value="NZ_JACHHY010000006.1"/>
</dbReference>
<evidence type="ECO:0000256" key="7">
    <source>
        <dbReference type="ARBA" id="ARBA00023012"/>
    </source>
</evidence>
<dbReference type="SMART" id="SM00073">
    <property type="entry name" value="HPT"/>
    <property type="match status" value="3"/>
</dbReference>
<comment type="catalytic activity">
    <reaction evidence="1">
        <text>ATP + protein L-histidine = ADP + protein N-phospho-L-histidine.</text>
        <dbReference type="EC" id="2.7.13.3"/>
    </reaction>
</comment>
<dbReference type="InterPro" id="IPR036890">
    <property type="entry name" value="HATPase_C_sf"/>
</dbReference>
<dbReference type="GO" id="GO:0006935">
    <property type="term" value="P:chemotaxis"/>
    <property type="evidence" value="ECO:0007669"/>
    <property type="project" value="UniProtKB-KW"/>
</dbReference>
<dbReference type="SMART" id="SM00387">
    <property type="entry name" value="HATPase_c"/>
    <property type="match status" value="1"/>
</dbReference>
<keyword evidence="5" id="KW-0808">Transferase</keyword>
<dbReference type="InterPro" id="IPR005467">
    <property type="entry name" value="His_kinase_dom"/>
</dbReference>
<dbReference type="PRINTS" id="PR00344">
    <property type="entry name" value="BCTRLSENSOR"/>
</dbReference>
<dbReference type="PANTHER" id="PTHR43395">
    <property type="entry name" value="SENSOR HISTIDINE KINASE CHEA"/>
    <property type="match status" value="1"/>
</dbReference>
<dbReference type="InterPro" id="IPR011006">
    <property type="entry name" value="CheY-like_superfamily"/>
</dbReference>
<feature type="domain" description="HPt" evidence="15">
    <location>
        <begin position="1260"/>
        <end position="1362"/>
    </location>
</feature>